<feature type="signal peptide" evidence="1">
    <location>
        <begin position="1"/>
        <end position="23"/>
    </location>
</feature>
<proteinExistence type="predicted"/>
<evidence type="ECO:0000313" key="3">
    <source>
        <dbReference type="Proteomes" id="UP000057158"/>
    </source>
</evidence>
<dbReference type="RefSeq" id="WP_053551206.1">
    <property type="nucleotide sequence ID" value="NZ_CP010802.1"/>
</dbReference>
<reference evidence="2 3" key="1">
    <citation type="submission" date="2015-07" db="EMBL/GenBank/DDBJ databases">
        <title>Isolation and Genomic Characterization of a Novel Halophilic Metal-Reducing Deltaproteobacterium from the Deep Subsurface.</title>
        <authorList>
            <person name="Badalamenti J.P."/>
            <person name="Summers Z.M."/>
            <person name="Gralnick J.A."/>
            <person name="Bond D.R."/>
        </authorList>
    </citation>
    <scope>NUCLEOTIDE SEQUENCE [LARGE SCALE GENOMIC DNA]</scope>
    <source>
        <strain evidence="2 3">WTL</strain>
    </source>
</reference>
<evidence type="ECO:0000256" key="1">
    <source>
        <dbReference type="SAM" id="SignalP"/>
    </source>
</evidence>
<accession>A0A0M4D3R2</accession>
<dbReference type="Proteomes" id="UP000057158">
    <property type="component" value="Chromosome"/>
</dbReference>
<dbReference type="PATRIC" id="fig|1603606.3.peg.2618"/>
<feature type="chain" id="PRO_5005791809" evidence="1">
    <location>
        <begin position="24"/>
        <end position="259"/>
    </location>
</feature>
<sequence length="259" mass="27819">MKYLHFLVLIVPLALLSAGFSFAATISPRSLGYDTGAAGVTGRNANPHNLSNRNDGTTLHATNGEDRICVFCHTPHGSSPQTPLWNRPNLANPDASYPLYAGALVIKAIGGPAKYDYSVQYPNGASRMCLSCHDGVTAVGKVLNGADLATLTMPPNGIVDLSKSHPISFVYNAAVLTGLNPANYQLPVTDAKVPRDAESRMQCTTCHDPHLDTKDPFPGYSLPFWRNYTSDEALDYDATCNECHIGGAYNPAVPPMHNF</sequence>
<dbReference type="KEGG" id="des:DSOUD_2415"/>
<gene>
    <name evidence="2" type="ORF">DSOUD_2415</name>
</gene>
<dbReference type="AlphaFoldDB" id="A0A0M4D3R2"/>
<evidence type="ECO:0000313" key="2">
    <source>
        <dbReference type="EMBL" id="ALC17176.1"/>
    </source>
</evidence>
<dbReference type="STRING" id="1603606.DSOUD_2415"/>
<dbReference type="SUPFAM" id="SSF48695">
    <property type="entry name" value="Multiheme cytochromes"/>
    <property type="match status" value="2"/>
</dbReference>
<keyword evidence="3" id="KW-1185">Reference proteome</keyword>
<keyword evidence="1" id="KW-0732">Signal</keyword>
<organism evidence="2 3">
    <name type="scientific">Desulfuromonas soudanensis</name>
    <dbReference type="NCBI Taxonomy" id="1603606"/>
    <lineage>
        <taxon>Bacteria</taxon>
        <taxon>Pseudomonadati</taxon>
        <taxon>Thermodesulfobacteriota</taxon>
        <taxon>Desulfuromonadia</taxon>
        <taxon>Desulfuromonadales</taxon>
        <taxon>Desulfuromonadaceae</taxon>
        <taxon>Desulfuromonas</taxon>
    </lineage>
</organism>
<protein>
    <submittedName>
        <fullName evidence="2">Putative multiheme cytochrome c</fullName>
    </submittedName>
</protein>
<name>A0A0M4D3R2_9BACT</name>
<dbReference type="EMBL" id="CP010802">
    <property type="protein sequence ID" value="ALC17176.1"/>
    <property type="molecule type" value="Genomic_DNA"/>
</dbReference>
<dbReference type="InterPro" id="IPR036280">
    <property type="entry name" value="Multihaem_cyt_sf"/>
</dbReference>